<reference evidence="1 2" key="1">
    <citation type="journal article" date="2016" name="Nat. Commun.">
        <title>Local admixture of amplified and diversified secreted pathogenesis determinants shapes mosaic Toxoplasma gondii genomes.</title>
        <authorList>
            <person name="Lorenzi H."/>
            <person name="Khan A."/>
            <person name="Behnke M.S."/>
            <person name="Namasivayam S."/>
            <person name="Swapna L.S."/>
            <person name="Hadjithomas M."/>
            <person name="Karamycheva S."/>
            <person name="Pinney D."/>
            <person name="Brunk B.P."/>
            <person name="Ajioka J.W."/>
            <person name="Ajzenberg D."/>
            <person name="Boothroyd J.C."/>
            <person name="Boyle J.P."/>
            <person name="Darde M.L."/>
            <person name="Diaz-Miranda M.A."/>
            <person name="Dubey J.P."/>
            <person name="Fritz H.M."/>
            <person name="Gennari S.M."/>
            <person name="Gregory B.D."/>
            <person name="Kim K."/>
            <person name="Saeij J.P."/>
            <person name="Su C."/>
            <person name="White M.W."/>
            <person name="Zhu X.Q."/>
            <person name="Howe D.K."/>
            <person name="Rosenthal B.M."/>
            <person name="Grigg M.E."/>
            <person name="Parkinson J."/>
            <person name="Liu L."/>
            <person name="Kissinger J.C."/>
            <person name="Roos D.S."/>
            <person name="Sibley L.D."/>
        </authorList>
    </citation>
    <scope>NUCLEOTIDE SEQUENCE [LARGE SCALE GENOMIC DNA]</scope>
    <source>
        <strain evidence="1 2">ARI</strain>
    </source>
</reference>
<comment type="caution">
    <text evidence="1">The sequence shown here is derived from an EMBL/GenBank/DDBJ whole genome shotgun (WGS) entry which is preliminary data.</text>
</comment>
<evidence type="ECO:0000313" key="2">
    <source>
        <dbReference type="Proteomes" id="UP000074247"/>
    </source>
</evidence>
<dbReference type="AlphaFoldDB" id="A0A139Y6V4"/>
<sequence>MAHAFLNLLQDYTANPKKLKTLSLCQCAWVGAGCACVWREANEKTFVCTCTYTVFMCVQFRKRHYFEASEHMALLLSARVWISAVVRLVLPFSRWTDGTQTAVRASLHNSYGSVSRPPQTKDGEETRFRNAELFFHQWKDVHIDPPMRASRKSIAFWVVCVKRGFDKNRGKERGIPHFVLSFRETQTHWMGLNLRLYYFFSRRQKPRKAEAHGRKATSPLLLSAGRTLRRGST</sequence>
<name>A0A139Y6V4_TOXGO</name>
<dbReference type="Proteomes" id="UP000074247">
    <property type="component" value="Unassembled WGS sequence"/>
</dbReference>
<dbReference type="EMBL" id="AGQS02003757">
    <property type="protein sequence ID" value="KYF46668.1"/>
    <property type="molecule type" value="Genomic_DNA"/>
</dbReference>
<dbReference type="VEuPathDB" id="ToxoDB:TGARI_270020"/>
<accession>A0A139Y6V4</accession>
<proteinExistence type="predicted"/>
<protein>
    <submittedName>
        <fullName evidence="1">Uncharacterized protein</fullName>
    </submittedName>
</protein>
<organism evidence="1 2">
    <name type="scientific">Toxoplasma gondii ARI</name>
    <dbReference type="NCBI Taxonomy" id="1074872"/>
    <lineage>
        <taxon>Eukaryota</taxon>
        <taxon>Sar</taxon>
        <taxon>Alveolata</taxon>
        <taxon>Apicomplexa</taxon>
        <taxon>Conoidasida</taxon>
        <taxon>Coccidia</taxon>
        <taxon>Eucoccidiorida</taxon>
        <taxon>Eimeriorina</taxon>
        <taxon>Sarcocystidae</taxon>
        <taxon>Toxoplasma</taxon>
    </lineage>
</organism>
<evidence type="ECO:0000313" key="1">
    <source>
        <dbReference type="EMBL" id="KYF46668.1"/>
    </source>
</evidence>
<gene>
    <name evidence="1" type="ORF">TGARI_270020</name>
</gene>